<feature type="transmembrane region" description="Helical" evidence="7">
    <location>
        <begin position="73"/>
        <end position="92"/>
    </location>
</feature>
<proteinExistence type="inferred from homology"/>
<dbReference type="GO" id="GO:0005886">
    <property type="term" value="C:plasma membrane"/>
    <property type="evidence" value="ECO:0007669"/>
    <property type="project" value="UniProtKB-SubCell"/>
</dbReference>
<evidence type="ECO:0000256" key="6">
    <source>
        <dbReference type="ARBA" id="ARBA00023136"/>
    </source>
</evidence>
<evidence type="ECO:0000256" key="5">
    <source>
        <dbReference type="ARBA" id="ARBA00022989"/>
    </source>
</evidence>
<dbReference type="Proteomes" id="UP000332515">
    <property type="component" value="Unassembled WGS sequence"/>
</dbReference>
<name>A0A6A7Y2Z9_9HYPH</name>
<dbReference type="InterPro" id="IPR002771">
    <property type="entry name" value="Multi_antbiot-R_MarC"/>
</dbReference>
<evidence type="ECO:0000256" key="2">
    <source>
        <dbReference type="ARBA" id="ARBA00009784"/>
    </source>
</evidence>
<dbReference type="RefSeq" id="WP_153479437.1">
    <property type="nucleotide sequence ID" value="NZ_VWNA01000001.1"/>
</dbReference>
<evidence type="ECO:0000256" key="3">
    <source>
        <dbReference type="ARBA" id="ARBA00022475"/>
    </source>
</evidence>
<comment type="subcellular location">
    <subcellularLocation>
        <location evidence="1 7">Cell membrane</location>
        <topology evidence="1 7">Multi-pass membrane protein</topology>
    </subcellularLocation>
</comment>
<dbReference type="PANTHER" id="PTHR33508">
    <property type="entry name" value="UPF0056 MEMBRANE PROTEIN YHCE"/>
    <property type="match status" value="1"/>
</dbReference>
<keyword evidence="3" id="KW-1003">Cell membrane</keyword>
<evidence type="ECO:0000313" key="9">
    <source>
        <dbReference type="Proteomes" id="UP000332515"/>
    </source>
</evidence>
<dbReference type="EMBL" id="VWNA01000001">
    <property type="protein sequence ID" value="MQT12122.1"/>
    <property type="molecule type" value="Genomic_DNA"/>
</dbReference>
<feature type="transmembrane region" description="Helical" evidence="7">
    <location>
        <begin position="113"/>
        <end position="138"/>
    </location>
</feature>
<dbReference type="PANTHER" id="PTHR33508:SF1">
    <property type="entry name" value="UPF0056 MEMBRANE PROTEIN YHCE"/>
    <property type="match status" value="1"/>
</dbReference>
<sequence length="208" mass="22087">MPSVDLLSAFTTLFVIVDPIALVPIFLVMTSWMTVAEKRSVALYSTLVAGAILILFAVAGSGILSVLGITLPAFRLAGGLLLFWIAFEMVFTKRQDRKEAVVEESLRAQELRNIAVFPLAVPMLSGPGAISAAVVLATDFHSPLARLILIGIIVVVMGLTLAVFYAAEPVDRLIGQTGRLVFSRLFGVLLAALAVQIAADGARALLNP</sequence>
<keyword evidence="6 7" id="KW-0472">Membrane</keyword>
<keyword evidence="4 7" id="KW-0812">Transmembrane</keyword>
<protein>
    <recommendedName>
        <fullName evidence="7">UPF0056 membrane protein</fullName>
    </recommendedName>
</protein>
<feature type="transmembrane region" description="Helical" evidence="7">
    <location>
        <begin position="179"/>
        <end position="199"/>
    </location>
</feature>
<gene>
    <name evidence="8" type="ORF">F0357_05470</name>
</gene>
<reference evidence="8 9" key="1">
    <citation type="submission" date="2019-09" db="EMBL/GenBank/DDBJ databases">
        <title>Segnochrobactrum spirostomi gen. nov., sp. nov., isolated from the ciliate Spirostomum cf. yagiui and description of a novel family, Segnochrobactraceae fam. nov. within the order Rhizobiales of the class Alphaproteobacteria.</title>
        <authorList>
            <person name="Akter S."/>
            <person name="Shazib S.U.A."/>
            <person name="Shin M.K."/>
        </authorList>
    </citation>
    <scope>NUCLEOTIDE SEQUENCE [LARGE SCALE GENOMIC DNA]</scope>
    <source>
        <strain evidence="8 9">Sp-1</strain>
    </source>
</reference>
<dbReference type="AlphaFoldDB" id="A0A6A7Y2Z9"/>
<comment type="similarity">
    <text evidence="2 7">Belongs to the UPF0056 (MarC) family.</text>
</comment>
<evidence type="ECO:0000256" key="4">
    <source>
        <dbReference type="ARBA" id="ARBA00022692"/>
    </source>
</evidence>
<evidence type="ECO:0000256" key="7">
    <source>
        <dbReference type="RuleBase" id="RU362048"/>
    </source>
</evidence>
<evidence type="ECO:0000256" key="1">
    <source>
        <dbReference type="ARBA" id="ARBA00004651"/>
    </source>
</evidence>
<keyword evidence="9" id="KW-1185">Reference proteome</keyword>
<dbReference type="Pfam" id="PF01914">
    <property type="entry name" value="MarC"/>
    <property type="match status" value="1"/>
</dbReference>
<keyword evidence="5 7" id="KW-1133">Transmembrane helix</keyword>
<accession>A0A6A7Y2Z9</accession>
<organism evidence="8 9">
    <name type="scientific">Segnochrobactrum spirostomi</name>
    <dbReference type="NCBI Taxonomy" id="2608987"/>
    <lineage>
        <taxon>Bacteria</taxon>
        <taxon>Pseudomonadati</taxon>
        <taxon>Pseudomonadota</taxon>
        <taxon>Alphaproteobacteria</taxon>
        <taxon>Hyphomicrobiales</taxon>
        <taxon>Segnochrobactraceae</taxon>
        <taxon>Segnochrobactrum</taxon>
    </lineage>
</organism>
<evidence type="ECO:0000313" key="8">
    <source>
        <dbReference type="EMBL" id="MQT12122.1"/>
    </source>
</evidence>
<feature type="transmembrane region" description="Helical" evidence="7">
    <location>
        <begin position="6"/>
        <end position="29"/>
    </location>
</feature>
<comment type="caution">
    <text evidence="8">The sequence shown here is derived from an EMBL/GenBank/DDBJ whole genome shotgun (WGS) entry which is preliminary data.</text>
</comment>
<feature type="transmembrane region" description="Helical" evidence="7">
    <location>
        <begin position="41"/>
        <end position="67"/>
    </location>
</feature>
<feature type="transmembrane region" description="Helical" evidence="7">
    <location>
        <begin position="144"/>
        <end position="167"/>
    </location>
</feature>
<dbReference type="NCBIfam" id="TIGR00427">
    <property type="entry name" value="NAAT family transporter"/>
    <property type="match status" value="1"/>
</dbReference>